<evidence type="ECO:0000313" key="3">
    <source>
        <dbReference type="Proteomes" id="UP000294688"/>
    </source>
</evidence>
<dbReference type="EMBL" id="MK494113">
    <property type="protein sequence ID" value="QBP31088.1"/>
    <property type="molecule type" value="Genomic_DNA"/>
</dbReference>
<dbReference type="GeneID" id="64871384"/>
<sequence length="73" mass="8178">MNEYRKNLDPVSGSTHVELGPLPELPLWHTSAHPSRWPFPSEESARKFAEARKAERPDRTVAIVSPSGGRTEL</sequence>
<organism evidence="2 3">
    <name type="scientific">Mycobacterium phage Refuge</name>
    <dbReference type="NCBI Taxonomy" id="2517967"/>
    <lineage>
        <taxon>Viruses</taxon>
        <taxon>Duplodnaviria</taxon>
        <taxon>Heunggongvirae</taxon>
        <taxon>Uroviricota</taxon>
        <taxon>Caudoviricetes</taxon>
        <taxon>Refugevirus</taxon>
        <taxon>Refugevirus refuge</taxon>
    </lineage>
</organism>
<feature type="compositionally biased region" description="Basic and acidic residues" evidence="1">
    <location>
        <begin position="48"/>
        <end position="59"/>
    </location>
</feature>
<dbReference type="Proteomes" id="UP000294688">
    <property type="component" value="Segment"/>
</dbReference>
<feature type="region of interest" description="Disordered" evidence="1">
    <location>
        <begin position="48"/>
        <end position="73"/>
    </location>
</feature>
<proteinExistence type="predicted"/>
<dbReference type="RefSeq" id="YP_010061767.1">
    <property type="nucleotide sequence ID" value="NC_054786.1"/>
</dbReference>
<evidence type="ECO:0000313" key="2">
    <source>
        <dbReference type="EMBL" id="QBP31088.1"/>
    </source>
</evidence>
<dbReference type="KEGG" id="vg:64871384"/>
<feature type="region of interest" description="Disordered" evidence="1">
    <location>
        <begin position="1"/>
        <end position="24"/>
    </location>
</feature>
<name>A0A482JEP0_9CAUD</name>
<gene>
    <name evidence="2" type="primary">70</name>
    <name evidence="2" type="ORF">SEA_REFUGE_70</name>
</gene>
<protein>
    <submittedName>
        <fullName evidence="2">Uncharacterized protein</fullName>
    </submittedName>
</protein>
<evidence type="ECO:0000256" key="1">
    <source>
        <dbReference type="SAM" id="MobiDB-lite"/>
    </source>
</evidence>
<keyword evidence="3" id="KW-1185">Reference proteome</keyword>
<reference evidence="2 3" key="1">
    <citation type="submission" date="2019-02" db="EMBL/GenBank/DDBJ databases">
        <authorList>
            <person name="Borges K.M."/>
            <person name="Daniels K.G."/>
            <person name="Guerrette L.R."/>
            <person name="Hannigan S.R."/>
            <person name="Hodsdon B.M."/>
            <person name="Krystek B.N."/>
            <person name="Paluszek M.C."/>
            <person name="Pettit J.E."/>
            <person name="Riccardi S.G."/>
            <person name="Rossignol A."/>
            <person name="Verrell S.C."/>
            <person name="Divens A.M."/>
            <person name="Garlena R.A."/>
            <person name="Russell D.A."/>
            <person name="Pope W.H."/>
            <person name="Jacobs-Sera D."/>
            <person name="Hatfull G.F."/>
        </authorList>
    </citation>
    <scope>NUCLEOTIDE SEQUENCE [LARGE SCALE GENOMIC DNA]</scope>
</reference>
<accession>A0A482JEP0</accession>